<dbReference type="CDD" id="cd00067">
    <property type="entry name" value="GAL4"/>
    <property type="match status" value="1"/>
</dbReference>
<gene>
    <name evidence="6" type="ORF">CYFA0S_01e14642g</name>
</gene>
<sequence>MSNEESVRRTRIPNSCILCRKRRIRCDKARPSCEQCGRRGVAHLCSYKDPAWMKEALEQAGAAATVEGSSTKDEHNGGAPLHQLLARIKKLESDLAQSQSSSELPSIHFKKHQYDPDELVSLQSTVPFVMALATRKMRLEYHGATSPLISIQSSEDLRAVWIHMWRLMEKTMISREAALKHGLPTVLNDGHLNIMLMRFLELKREKTALKGRIKELDNYNGDLESMILDHLPPRRVILRLCMMFFKYIYPLMPLLEEGVFFTDTLSRLIGGWSNVNEPIPRLYITEKYDYATLGLLFIIMAITVLSLEQADFDINKDLTYLKGVCTAIFPGIANHCLSHYNFLAKSYGAKVVLLMLYIHFYRQFCPEDDTSSEFASSRIFLDAIISNSMAAGLHCDPSEMAAYLGKPENRARICRKMWHKIVEMDASVSANNGFVPRFLDDESYDCELPANAAGTDDPETFVLNDYIFMDKKTALFRKVCQVVFLRGKKPTVAQMFSVIEDVASFVAIEVGTLSFILSSNPVPYVKVKKIAYLFELHALELILRYRLLLHFHHNDNPKMHAEMYQNTLRLAVQVFNSALNIHYNGSEYFGTKYLFYIRPALFSAVSRSMVVIADLYCTCLHQFLVPNTPEAQYKSLKELQTNLLCSMDSIVQFFQSINTGYYNAQRMTLGTTLFLHVVKDPHFSYSQAVEEVQSSLPDHALPLSLKAGTFLGTLTSSEIDTLKNFMSTTPLTTLLQPVGGPSRPLHEGAMLFPPATPRNVYHFGSPVPTPSRKDYETAQMKVKESLAFRMNHQMATRRQITGIFGESITTQLGEINGAYGEKLDSLNPSENEHVGSAGPVAYSEAIPTTNTTPQFLQEFRGGNDPTNGGLFEQVGSSGLEQLLNQGAVSVDTKTWFSSEDLTELFGIFDDAIGAEANSANRRPDLESG</sequence>
<dbReference type="GO" id="GO:0008270">
    <property type="term" value="F:zinc ion binding"/>
    <property type="evidence" value="ECO:0007669"/>
    <property type="project" value="InterPro"/>
</dbReference>
<keyword evidence="4" id="KW-0539">Nucleus</keyword>
<dbReference type="Pfam" id="PF04082">
    <property type="entry name" value="Fungal_trans"/>
    <property type="match status" value="1"/>
</dbReference>
<dbReference type="GO" id="GO:0003677">
    <property type="term" value="F:DNA binding"/>
    <property type="evidence" value="ECO:0007669"/>
    <property type="project" value="InterPro"/>
</dbReference>
<evidence type="ECO:0000313" key="6">
    <source>
        <dbReference type="EMBL" id="CDR37672.1"/>
    </source>
</evidence>
<dbReference type="InterPro" id="IPR001138">
    <property type="entry name" value="Zn2Cys6_DnaBD"/>
</dbReference>
<evidence type="ECO:0000256" key="4">
    <source>
        <dbReference type="ARBA" id="ARBA00023242"/>
    </source>
</evidence>
<reference evidence="6" key="1">
    <citation type="journal article" date="2014" name="Genome Announc.">
        <title>Genome sequence of the yeast Cyberlindnera fabianii (Hansenula fabianii).</title>
        <authorList>
            <person name="Freel K.C."/>
            <person name="Sarilar V."/>
            <person name="Neuveglise C."/>
            <person name="Devillers H."/>
            <person name="Friedrich A."/>
            <person name="Schacherer J."/>
        </authorList>
    </citation>
    <scope>NUCLEOTIDE SEQUENCE</scope>
    <source>
        <strain evidence="6">YJS4271</strain>
    </source>
</reference>
<dbReference type="InterPro" id="IPR050613">
    <property type="entry name" value="Sec_Metabolite_Reg"/>
</dbReference>
<dbReference type="AlphaFoldDB" id="A0A061AJA7"/>
<feature type="domain" description="Zn(2)-C6 fungal-type" evidence="5">
    <location>
        <begin position="15"/>
        <end position="47"/>
    </location>
</feature>
<dbReference type="PROSITE" id="PS50048">
    <property type="entry name" value="ZN2_CY6_FUNGAL_2"/>
    <property type="match status" value="1"/>
</dbReference>
<dbReference type="GO" id="GO:0006351">
    <property type="term" value="P:DNA-templated transcription"/>
    <property type="evidence" value="ECO:0007669"/>
    <property type="project" value="InterPro"/>
</dbReference>
<dbReference type="SUPFAM" id="SSF57701">
    <property type="entry name" value="Zn2/Cys6 DNA-binding domain"/>
    <property type="match status" value="1"/>
</dbReference>
<evidence type="ECO:0000259" key="5">
    <source>
        <dbReference type="PROSITE" id="PS50048"/>
    </source>
</evidence>
<dbReference type="CDD" id="cd12148">
    <property type="entry name" value="fungal_TF_MHR"/>
    <property type="match status" value="1"/>
</dbReference>
<dbReference type="GO" id="GO:0005634">
    <property type="term" value="C:nucleus"/>
    <property type="evidence" value="ECO:0007669"/>
    <property type="project" value="UniProtKB-SubCell"/>
</dbReference>
<dbReference type="Gene3D" id="4.10.240.10">
    <property type="entry name" value="Zn(2)-C6 fungal-type DNA-binding domain"/>
    <property type="match status" value="1"/>
</dbReference>
<keyword evidence="3" id="KW-0862">Zinc</keyword>
<dbReference type="PROSITE" id="PS00463">
    <property type="entry name" value="ZN2_CY6_FUNGAL_1"/>
    <property type="match status" value="1"/>
</dbReference>
<dbReference type="SMART" id="SM00066">
    <property type="entry name" value="GAL4"/>
    <property type="match status" value="1"/>
</dbReference>
<keyword evidence="2" id="KW-0479">Metal-binding</keyword>
<dbReference type="PANTHER" id="PTHR31001">
    <property type="entry name" value="UNCHARACTERIZED TRANSCRIPTIONAL REGULATORY PROTEIN"/>
    <property type="match status" value="1"/>
</dbReference>
<dbReference type="InterPro" id="IPR036864">
    <property type="entry name" value="Zn2-C6_fun-type_DNA-bd_sf"/>
</dbReference>
<evidence type="ECO:0000256" key="2">
    <source>
        <dbReference type="ARBA" id="ARBA00022723"/>
    </source>
</evidence>
<dbReference type="EMBL" id="LK052886">
    <property type="protein sequence ID" value="CDR37672.1"/>
    <property type="molecule type" value="Genomic_DNA"/>
</dbReference>
<comment type="subcellular location">
    <subcellularLocation>
        <location evidence="1">Nucleus</location>
    </subcellularLocation>
</comment>
<proteinExistence type="predicted"/>
<protein>
    <submittedName>
        <fullName evidence="6">CYFA0S01e14642g1_1</fullName>
    </submittedName>
</protein>
<evidence type="ECO:0000256" key="1">
    <source>
        <dbReference type="ARBA" id="ARBA00004123"/>
    </source>
</evidence>
<dbReference type="PhylomeDB" id="A0A061AJA7"/>
<dbReference type="InterPro" id="IPR007219">
    <property type="entry name" value="XnlR_reg_dom"/>
</dbReference>
<dbReference type="GO" id="GO:0000981">
    <property type="term" value="F:DNA-binding transcription factor activity, RNA polymerase II-specific"/>
    <property type="evidence" value="ECO:0007669"/>
    <property type="project" value="InterPro"/>
</dbReference>
<dbReference type="VEuPathDB" id="FungiDB:BON22_0204"/>
<evidence type="ECO:0000256" key="3">
    <source>
        <dbReference type="ARBA" id="ARBA00022833"/>
    </source>
</evidence>
<organism evidence="6">
    <name type="scientific">Cyberlindnera fabianii</name>
    <name type="common">Yeast</name>
    <name type="synonym">Hansenula fabianii</name>
    <dbReference type="NCBI Taxonomy" id="36022"/>
    <lineage>
        <taxon>Eukaryota</taxon>
        <taxon>Fungi</taxon>
        <taxon>Dikarya</taxon>
        <taxon>Ascomycota</taxon>
        <taxon>Saccharomycotina</taxon>
        <taxon>Saccharomycetes</taxon>
        <taxon>Phaffomycetales</taxon>
        <taxon>Phaffomycetaceae</taxon>
        <taxon>Cyberlindnera</taxon>
    </lineage>
</organism>
<dbReference type="OrthoDB" id="2943660at2759"/>
<accession>A0A061AJA7</accession>
<name>A0A061AJA7_CYBFA</name>
<dbReference type="Pfam" id="PF00172">
    <property type="entry name" value="Zn_clus"/>
    <property type="match status" value="1"/>
</dbReference>